<reference evidence="5 6" key="1">
    <citation type="submission" date="2019-04" db="EMBL/GenBank/DDBJ databases">
        <title>Draft genome sequence of Pseudomonas sp. M7D1 isolated from rhizosphere of plant the flowery desert.</title>
        <authorList>
            <person name="Poblete-Morales M."/>
            <person name="Plaza N."/>
            <person name="Corsini G."/>
            <person name="Silva E."/>
        </authorList>
    </citation>
    <scope>NUCLEOTIDE SEQUENCE [LARGE SCALE GENOMIC DNA]</scope>
    <source>
        <strain evidence="5 6">M7D1</strain>
    </source>
</reference>
<dbReference type="RefSeq" id="WP_136493812.1">
    <property type="nucleotide sequence ID" value="NZ_SSBS01000006.1"/>
</dbReference>
<comment type="caution">
    <text evidence="5">The sequence shown here is derived from an EMBL/GenBank/DDBJ whole genome shotgun (WGS) entry which is preliminary data.</text>
</comment>
<dbReference type="SUPFAM" id="SSF52540">
    <property type="entry name" value="P-loop containing nucleoside triphosphate hydrolases"/>
    <property type="match status" value="1"/>
</dbReference>
<dbReference type="GO" id="GO:0005524">
    <property type="term" value="F:ATP binding"/>
    <property type="evidence" value="ECO:0007669"/>
    <property type="project" value="UniProtKB-KW"/>
</dbReference>
<dbReference type="InterPro" id="IPR027417">
    <property type="entry name" value="P-loop_NTPase"/>
</dbReference>
<dbReference type="PANTHER" id="PTHR32182">
    <property type="entry name" value="DNA REPLICATION AND REPAIR PROTEIN RECF"/>
    <property type="match status" value="1"/>
</dbReference>
<proteinExistence type="predicted"/>
<feature type="coiled-coil region" evidence="3">
    <location>
        <begin position="880"/>
        <end position="935"/>
    </location>
</feature>
<dbReference type="GO" id="GO:0006302">
    <property type="term" value="P:double-strand break repair"/>
    <property type="evidence" value="ECO:0007669"/>
    <property type="project" value="TreeGrafter"/>
</dbReference>
<dbReference type="Proteomes" id="UP000310574">
    <property type="component" value="Unassembled WGS sequence"/>
</dbReference>
<sequence length="950" mass="109417">MTDHLIKFAKAHTNNKSQGYLLLLWLVYRSQDESGKLSDRVKAEILSQGINLLRINIPNRLRKYKKILDSNVISEETKDSQLKKIKTLNAKNFRGFGALDGDDKGTTLFFGPRKNIFYAPNGGGKTSVCEAIEYSLTGSIKEAERRKSSVTDYIKRHDLKAYVELTDEEGNTATKNAEWSTIFIDRNRLQEFSLLGSKDTKFGESDVLSALFGLHDIDRLVDRFVLPASFNLDRYQLSKSRDDLDQMFREHIIKKHEASSMRQRLSIQESLIAASLSLDCYSASGVGLRLKFNNRLLEYKKASLANSLKYELPEATTMRKLETITKKIESDTKKLQNAQRLLLDKASEVSFETLYETLTTIYNNNQSPNNCPACLTELSDVKENPYERAVSESEKLADIPRIKKLIELHALKLIENLQTIETLIDTALNNNNKIQDTTSTLTIPENLTIFPKKPYTQDTSNLIKYIHNFVFWFSSSKNEIDSHITKCTQIYNNSIASRQSYITRQTAIDKLRDKITSVAEHEKQRNVYITESQRHSAPLKALSLRITHTKKEVLKENIYNLLIKEINDAYTTLHKDLLNYKLNIETSQISGIEKKSTEYYCAINQHDSTEDEISNLYFERNKSGYRIKIDTKSQQNIDAILSLSEGHLRSLGLSLLLAVAEKHKYKLIVFDDVVNAIDSDHRANIISLLFSDVYLSKIQQIITTHDKLFWERYCNKAANGSDETTFQSQVLNHTNKGLISFEYNSGFRDKIQKALHVYDVRQALIYCRIWFESFATQYCRKNKLTVTASFSDRSNNIPGNFLTISLEATYKLIEKDLSWDSTYINILKRDLINWSGQNQVHHAFDESNYNFVHSKTSTEVNAIFEALKLVEIQLFPEEMIDTLNMERDELIAQRARLITKTDNPSFIQRAPTEIVKQYKDRFTFIEGEIERVENLLQFPATCLDKKQAER</sequence>
<evidence type="ECO:0000313" key="5">
    <source>
        <dbReference type="EMBL" id="THF28539.1"/>
    </source>
</evidence>
<organism evidence="5 6">
    <name type="scientific">Pseudomonas atacamensis</name>
    <dbReference type="NCBI Taxonomy" id="2565368"/>
    <lineage>
        <taxon>Bacteria</taxon>
        <taxon>Pseudomonadati</taxon>
        <taxon>Pseudomonadota</taxon>
        <taxon>Gammaproteobacteria</taxon>
        <taxon>Pseudomonadales</taxon>
        <taxon>Pseudomonadaceae</taxon>
        <taxon>Pseudomonas</taxon>
    </lineage>
</organism>
<dbReference type="Gene3D" id="1.10.287.380">
    <property type="entry name" value="Valyl-tRNA synthetase, C-terminal domain"/>
    <property type="match status" value="1"/>
</dbReference>
<dbReference type="Gene3D" id="3.40.50.300">
    <property type="entry name" value="P-loop containing nucleotide triphosphate hydrolases"/>
    <property type="match status" value="2"/>
</dbReference>
<evidence type="ECO:0000256" key="3">
    <source>
        <dbReference type="SAM" id="Coils"/>
    </source>
</evidence>
<dbReference type="GO" id="GO:0000731">
    <property type="term" value="P:DNA synthesis involved in DNA repair"/>
    <property type="evidence" value="ECO:0007669"/>
    <property type="project" value="TreeGrafter"/>
</dbReference>
<dbReference type="InterPro" id="IPR003395">
    <property type="entry name" value="RecF/RecN/SMC_N"/>
</dbReference>
<dbReference type="Pfam" id="PF02463">
    <property type="entry name" value="SMC_N"/>
    <property type="match status" value="1"/>
</dbReference>
<evidence type="ECO:0000256" key="1">
    <source>
        <dbReference type="ARBA" id="ARBA00022741"/>
    </source>
</evidence>
<keyword evidence="3" id="KW-0175">Coiled coil</keyword>
<dbReference type="PANTHER" id="PTHR32182:SF0">
    <property type="entry name" value="DNA REPLICATION AND REPAIR PROTEIN RECF"/>
    <property type="match status" value="1"/>
</dbReference>
<accession>A0AAQ2DA89</accession>
<keyword evidence="1" id="KW-0547">Nucleotide-binding</keyword>
<gene>
    <name evidence="5" type="ORF">E5170_22980</name>
</gene>
<dbReference type="InterPro" id="IPR037118">
    <property type="entry name" value="Val-tRNA_synth_C_sf"/>
</dbReference>
<feature type="domain" description="RecF/RecN/SMC N-terminal" evidence="4">
    <location>
        <begin position="85"/>
        <end position="711"/>
    </location>
</feature>
<evidence type="ECO:0000256" key="2">
    <source>
        <dbReference type="ARBA" id="ARBA00022840"/>
    </source>
</evidence>
<keyword evidence="2" id="KW-0067">ATP-binding</keyword>
<name>A0AAQ2DA89_9PSED</name>
<dbReference type="AlphaFoldDB" id="A0AAQ2DA89"/>
<protein>
    <recommendedName>
        <fullName evidence="4">RecF/RecN/SMC N-terminal domain-containing protein</fullName>
    </recommendedName>
</protein>
<evidence type="ECO:0000259" key="4">
    <source>
        <dbReference type="Pfam" id="PF02463"/>
    </source>
</evidence>
<dbReference type="EMBL" id="SSBS01000006">
    <property type="protein sequence ID" value="THF28539.1"/>
    <property type="molecule type" value="Genomic_DNA"/>
</dbReference>
<evidence type="ECO:0000313" key="6">
    <source>
        <dbReference type="Proteomes" id="UP000310574"/>
    </source>
</evidence>